<accession>A0ABD5UKW2</accession>
<evidence type="ECO:0000256" key="1">
    <source>
        <dbReference type="SAM" id="MobiDB-lite"/>
    </source>
</evidence>
<dbReference type="EMBL" id="JBHSXI010000001">
    <property type="protein sequence ID" value="MFC6887937.1"/>
    <property type="molecule type" value="Genomic_DNA"/>
</dbReference>
<sequence>MIAQNQSVLAQVNGGESYVDGDADEAIEPGQGVIWYRNSDGEKQVKLAGADADTKRVAREQRNPPRSLGSVGDSPLDDPSASGDTVETVGFRRYDRARLRHDGNIATPGNFEDAEVGWDANGYITDTPTTAIGRGIEVIDRSSGDDFVIVEFY</sequence>
<feature type="region of interest" description="Disordered" evidence="1">
    <location>
        <begin position="46"/>
        <end position="88"/>
    </location>
</feature>
<gene>
    <name evidence="2" type="ORF">ACFQEY_02540</name>
</gene>
<protein>
    <submittedName>
        <fullName evidence="2">Uncharacterized protein</fullName>
    </submittedName>
</protein>
<organism evidence="2 3">
    <name type="scientific">Halorubrum trueperi</name>
    <dbReference type="NCBI Taxonomy" id="2004704"/>
    <lineage>
        <taxon>Archaea</taxon>
        <taxon>Methanobacteriati</taxon>
        <taxon>Methanobacteriota</taxon>
        <taxon>Stenosarchaea group</taxon>
        <taxon>Halobacteria</taxon>
        <taxon>Halobacteriales</taxon>
        <taxon>Haloferacaceae</taxon>
        <taxon>Halorubrum</taxon>
    </lineage>
</organism>
<reference evidence="2 3" key="1">
    <citation type="journal article" date="2019" name="Int. J. Syst. Evol. Microbiol.">
        <title>The Global Catalogue of Microorganisms (GCM) 10K type strain sequencing project: providing services to taxonomists for standard genome sequencing and annotation.</title>
        <authorList>
            <consortium name="The Broad Institute Genomics Platform"/>
            <consortium name="The Broad Institute Genome Sequencing Center for Infectious Disease"/>
            <person name="Wu L."/>
            <person name="Ma J."/>
        </authorList>
    </citation>
    <scope>NUCLEOTIDE SEQUENCE [LARGE SCALE GENOMIC DNA]</scope>
    <source>
        <strain evidence="2 3">Y73</strain>
    </source>
</reference>
<name>A0ABD5UKW2_9EURY</name>
<evidence type="ECO:0000313" key="3">
    <source>
        <dbReference type="Proteomes" id="UP001596333"/>
    </source>
</evidence>
<keyword evidence="3" id="KW-1185">Reference proteome</keyword>
<dbReference type="AlphaFoldDB" id="A0ABD5UKW2"/>
<dbReference type="RefSeq" id="WP_379764487.1">
    <property type="nucleotide sequence ID" value="NZ_JBHSXI010000001.1"/>
</dbReference>
<evidence type="ECO:0000313" key="2">
    <source>
        <dbReference type="EMBL" id="MFC6887937.1"/>
    </source>
</evidence>
<proteinExistence type="predicted"/>
<dbReference type="Proteomes" id="UP001596333">
    <property type="component" value="Unassembled WGS sequence"/>
</dbReference>
<feature type="compositionally biased region" description="Basic and acidic residues" evidence="1">
    <location>
        <begin position="52"/>
        <end position="63"/>
    </location>
</feature>
<comment type="caution">
    <text evidence="2">The sequence shown here is derived from an EMBL/GenBank/DDBJ whole genome shotgun (WGS) entry which is preliminary data.</text>
</comment>